<evidence type="ECO:0000313" key="3">
    <source>
        <dbReference type="EMBL" id="CAB4563533.1"/>
    </source>
</evidence>
<dbReference type="PROSITE" id="PS51257">
    <property type="entry name" value="PROKAR_LIPOPROTEIN"/>
    <property type="match status" value="1"/>
</dbReference>
<accession>A0A6J6DN26</accession>
<dbReference type="AlphaFoldDB" id="A0A6J6DN26"/>
<protein>
    <submittedName>
        <fullName evidence="3">Unannotated protein</fullName>
    </submittedName>
</protein>
<dbReference type="InterPro" id="IPR011460">
    <property type="entry name" value="Lcl_C"/>
</dbReference>
<reference evidence="3" key="1">
    <citation type="submission" date="2020-05" db="EMBL/GenBank/DDBJ databases">
        <authorList>
            <person name="Chiriac C."/>
            <person name="Salcher M."/>
            <person name="Ghai R."/>
            <person name="Kavagutti S V."/>
        </authorList>
    </citation>
    <scope>NUCLEOTIDE SEQUENCE</scope>
</reference>
<dbReference type="EMBL" id="CAEZTI010000086">
    <property type="protein sequence ID" value="CAB4563533.1"/>
    <property type="molecule type" value="Genomic_DNA"/>
</dbReference>
<evidence type="ECO:0000256" key="1">
    <source>
        <dbReference type="SAM" id="MobiDB-lite"/>
    </source>
</evidence>
<feature type="region of interest" description="Disordered" evidence="1">
    <location>
        <begin position="29"/>
        <end position="81"/>
    </location>
</feature>
<organism evidence="3">
    <name type="scientific">freshwater metagenome</name>
    <dbReference type="NCBI Taxonomy" id="449393"/>
    <lineage>
        <taxon>unclassified sequences</taxon>
        <taxon>metagenomes</taxon>
        <taxon>ecological metagenomes</taxon>
    </lineage>
</organism>
<evidence type="ECO:0000259" key="2">
    <source>
        <dbReference type="Pfam" id="PF07603"/>
    </source>
</evidence>
<feature type="compositionally biased region" description="Low complexity" evidence="1">
    <location>
        <begin position="56"/>
        <end position="78"/>
    </location>
</feature>
<name>A0A6J6DN26_9ZZZZ</name>
<dbReference type="Pfam" id="PF07603">
    <property type="entry name" value="Lcl_C"/>
    <property type="match status" value="1"/>
</dbReference>
<sequence>MHAQRKIMMKAGRALVATVLVAGIVASCSGSGDRQRNTAFTTLPDGVGTDSTVPVEPTDTTLPSETETSTTVASSDSTLPPTTGEYAVGDTGPGGGVVFFIDAESAFPDFDYLEAAPADWNGKDGDPSVAWCSNMTTKISASKNAVGAGVENSSAASTCANGAAAKASAYAGAGKSDWFLPSKDELKLLFNNLADNALAGLSGGVYWSSTSSSDTRAWAELMSDGTQGTNFRTSSFFVRPVRAFK</sequence>
<proteinExistence type="predicted"/>
<feature type="domain" description="Lcl C-terminal" evidence="2">
    <location>
        <begin position="151"/>
        <end position="242"/>
    </location>
</feature>
<gene>
    <name evidence="3" type="ORF">UFOPK1619_00528</name>
</gene>
<feature type="compositionally biased region" description="Polar residues" evidence="1">
    <location>
        <begin position="29"/>
        <end position="41"/>
    </location>
</feature>